<evidence type="ECO:0000256" key="2">
    <source>
        <dbReference type="ARBA" id="ARBA00023125"/>
    </source>
</evidence>
<dbReference type="SMART" id="SM00347">
    <property type="entry name" value="HTH_MARR"/>
    <property type="match status" value="1"/>
</dbReference>
<evidence type="ECO:0000313" key="5">
    <source>
        <dbReference type="EMBL" id="SMF32762.1"/>
    </source>
</evidence>
<protein>
    <submittedName>
        <fullName evidence="5">DNA-binding transcriptional regulator, MarR family</fullName>
    </submittedName>
</protein>
<dbReference type="AlphaFoldDB" id="A0A1X7EEW8"/>
<keyword evidence="3" id="KW-0804">Transcription</keyword>
<dbReference type="STRING" id="1519643.SAMN06295933_2862"/>
<keyword evidence="1" id="KW-0805">Transcription regulation</keyword>
<dbReference type="GO" id="GO:0003700">
    <property type="term" value="F:DNA-binding transcription factor activity"/>
    <property type="evidence" value="ECO:0007669"/>
    <property type="project" value="InterPro"/>
</dbReference>
<evidence type="ECO:0000256" key="3">
    <source>
        <dbReference type="ARBA" id="ARBA00023163"/>
    </source>
</evidence>
<dbReference type="PROSITE" id="PS50995">
    <property type="entry name" value="HTH_MARR_2"/>
    <property type="match status" value="1"/>
</dbReference>
<dbReference type="Proteomes" id="UP000192906">
    <property type="component" value="Unassembled WGS sequence"/>
</dbReference>
<reference evidence="6" key="1">
    <citation type="submission" date="2017-04" db="EMBL/GenBank/DDBJ databases">
        <authorList>
            <person name="Varghese N."/>
            <person name="Submissions S."/>
        </authorList>
    </citation>
    <scope>NUCLEOTIDE SEQUENCE [LARGE SCALE GENOMIC DNA]</scope>
    <source>
        <strain evidence="6">K3S</strain>
    </source>
</reference>
<dbReference type="InterPro" id="IPR000835">
    <property type="entry name" value="HTH_MarR-typ"/>
</dbReference>
<proteinExistence type="predicted"/>
<keyword evidence="6" id="KW-1185">Reference proteome</keyword>
<accession>A0A1X7EEW8</accession>
<dbReference type="Pfam" id="PF01047">
    <property type="entry name" value="MarR"/>
    <property type="match status" value="1"/>
</dbReference>
<dbReference type="GO" id="GO:0003677">
    <property type="term" value="F:DNA binding"/>
    <property type="evidence" value="ECO:0007669"/>
    <property type="project" value="UniProtKB-KW"/>
</dbReference>
<dbReference type="PANTHER" id="PTHR42756:SF1">
    <property type="entry name" value="TRANSCRIPTIONAL REPRESSOR OF EMRAB OPERON"/>
    <property type="match status" value="1"/>
</dbReference>
<dbReference type="OrthoDB" id="5432259at2"/>
<name>A0A1X7EEW8_9BACT</name>
<evidence type="ECO:0000313" key="6">
    <source>
        <dbReference type="Proteomes" id="UP000192906"/>
    </source>
</evidence>
<evidence type="ECO:0000259" key="4">
    <source>
        <dbReference type="PROSITE" id="PS50995"/>
    </source>
</evidence>
<dbReference type="PANTHER" id="PTHR42756">
    <property type="entry name" value="TRANSCRIPTIONAL REGULATOR, MARR"/>
    <property type="match status" value="1"/>
</dbReference>
<dbReference type="EMBL" id="FWZU01000005">
    <property type="protein sequence ID" value="SMF32762.1"/>
    <property type="molecule type" value="Genomic_DNA"/>
</dbReference>
<keyword evidence="2 5" id="KW-0238">DNA-binding</keyword>
<organism evidence="5 6">
    <name type="scientific">Desulfovibrio gilichinskyi</name>
    <dbReference type="NCBI Taxonomy" id="1519643"/>
    <lineage>
        <taxon>Bacteria</taxon>
        <taxon>Pseudomonadati</taxon>
        <taxon>Thermodesulfobacteriota</taxon>
        <taxon>Desulfovibrionia</taxon>
        <taxon>Desulfovibrionales</taxon>
        <taxon>Desulfovibrionaceae</taxon>
        <taxon>Desulfovibrio</taxon>
    </lineage>
</organism>
<feature type="domain" description="HTH marR-type" evidence="4">
    <location>
        <begin position="4"/>
        <end position="136"/>
    </location>
</feature>
<dbReference type="SUPFAM" id="SSF46785">
    <property type="entry name" value="Winged helix' DNA-binding domain"/>
    <property type="match status" value="1"/>
</dbReference>
<evidence type="ECO:0000256" key="1">
    <source>
        <dbReference type="ARBA" id="ARBA00023015"/>
    </source>
</evidence>
<dbReference type="InterPro" id="IPR036390">
    <property type="entry name" value="WH_DNA-bd_sf"/>
</dbReference>
<dbReference type="Gene3D" id="1.10.10.10">
    <property type="entry name" value="Winged helix-like DNA-binding domain superfamily/Winged helix DNA-binding domain"/>
    <property type="match status" value="1"/>
</dbReference>
<gene>
    <name evidence="5" type="ORF">SAMN06295933_2862</name>
</gene>
<dbReference type="InterPro" id="IPR036388">
    <property type="entry name" value="WH-like_DNA-bd_sf"/>
</dbReference>
<sequence>MHENMSLGYLNTQITRLHRAIVEDKLSALGITYCQVGFVMTALNHPGWNQEQLSHFLVVDKGSTARSVAKLIKLKFLYREENPQNRREKLVYPTEKAEEIREDLHKALQSANQLMMSNLREPEKVVLLEMMKRMIDTGRNSLGMSSIWQNF</sequence>
<dbReference type="RefSeq" id="WP_085103407.1">
    <property type="nucleotide sequence ID" value="NZ_FWZU01000005.1"/>
</dbReference>